<reference evidence="1" key="1">
    <citation type="journal article" date="2020" name="Cell">
        <title>Large-Scale Comparative Analyses of Tick Genomes Elucidate Their Genetic Diversity and Vector Capacities.</title>
        <authorList>
            <consortium name="Tick Genome and Microbiome Consortium (TIGMIC)"/>
            <person name="Jia N."/>
            <person name="Wang J."/>
            <person name="Shi W."/>
            <person name="Du L."/>
            <person name="Sun Y."/>
            <person name="Zhan W."/>
            <person name="Jiang J.F."/>
            <person name="Wang Q."/>
            <person name="Zhang B."/>
            <person name="Ji P."/>
            <person name="Bell-Sakyi L."/>
            <person name="Cui X.M."/>
            <person name="Yuan T.T."/>
            <person name="Jiang B.G."/>
            <person name="Yang W.F."/>
            <person name="Lam T.T."/>
            <person name="Chang Q.C."/>
            <person name="Ding S.J."/>
            <person name="Wang X.J."/>
            <person name="Zhu J.G."/>
            <person name="Ruan X.D."/>
            <person name="Zhao L."/>
            <person name="Wei J.T."/>
            <person name="Ye R.Z."/>
            <person name="Que T.C."/>
            <person name="Du C.H."/>
            <person name="Zhou Y.H."/>
            <person name="Cheng J.X."/>
            <person name="Dai P.F."/>
            <person name="Guo W.B."/>
            <person name="Han X.H."/>
            <person name="Huang E.J."/>
            <person name="Li L.F."/>
            <person name="Wei W."/>
            <person name="Gao Y.C."/>
            <person name="Liu J.Z."/>
            <person name="Shao H.Z."/>
            <person name="Wang X."/>
            <person name="Wang C.C."/>
            <person name="Yang T.C."/>
            <person name="Huo Q.B."/>
            <person name="Li W."/>
            <person name="Chen H.Y."/>
            <person name="Chen S.E."/>
            <person name="Zhou L.G."/>
            <person name="Ni X.B."/>
            <person name="Tian J.H."/>
            <person name="Sheng Y."/>
            <person name="Liu T."/>
            <person name="Pan Y.S."/>
            <person name="Xia L.Y."/>
            <person name="Li J."/>
            <person name="Zhao F."/>
            <person name="Cao W.C."/>
        </authorList>
    </citation>
    <scope>NUCLEOTIDE SEQUENCE</scope>
    <source>
        <strain evidence="1">Rmic-2018</strain>
    </source>
</reference>
<name>A0A9J6DBM1_RHIMP</name>
<sequence length="104" mass="12241">MPPPEHRPNEYGRPMQMMYNVAQDSFLTQDLLMEMRLLSEYYRGSPDALNFCKDFEPHNISYWEKLKRSLTSKLPRDLQVTSGDTQGQAVDHFWEFVKGLIMPV</sequence>
<keyword evidence="2" id="KW-1185">Reference proteome</keyword>
<evidence type="ECO:0000313" key="2">
    <source>
        <dbReference type="Proteomes" id="UP000821866"/>
    </source>
</evidence>
<proteinExistence type="predicted"/>
<gene>
    <name evidence="1" type="ORF">HPB51_019228</name>
</gene>
<dbReference type="VEuPathDB" id="VectorBase:LOC119176096"/>
<dbReference type="Proteomes" id="UP000821866">
    <property type="component" value="Chromosome 8"/>
</dbReference>
<accession>A0A9J6DBM1</accession>
<dbReference type="EMBL" id="JABSTU010000010">
    <property type="protein sequence ID" value="KAH8019361.1"/>
    <property type="molecule type" value="Genomic_DNA"/>
</dbReference>
<dbReference type="AlphaFoldDB" id="A0A9J6DBM1"/>
<protein>
    <submittedName>
        <fullName evidence="1">Uncharacterized protein</fullName>
    </submittedName>
</protein>
<comment type="caution">
    <text evidence="1">The sequence shown here is derived from an EMBL/GenBank/DDBJ whole genome shotgun (WGS) entry which is preliminary data.</text>
</comment>
<evidence type="ECO:0000313" key="1">
    <source>
        <dbReference type="EMBL" id="KAH8019361.1"/>
    </source>
</evidence>
<reference evidence="1" key="2">
    <citation type="submission" date="2021-09" db="EMBL/GenBank/DDBJ databases">
        <authorList>
            <person name="Jia N."/>
            <person name="Wang J."/>
            <person name="Shi W."/>
            <person name="Du L."/>
            <person name="Sun Y."/>
            <person name="Zhan W."/>
            <person name="Jiang J."/>
            <person name="Wang Q."/>
            <person name="Zhang B."/>
            <person name="Ji P."/>
            <person name="Sakyi L.B."/>
            <person name="Cui X."/>
            <person name="Yuan T."/>
            <person name="Jiang B."/>
            <person name="Yang W."/>
            <person name="Lam T.T.-Y."/>
            <person name="Chang Q."/>
            <person name="Ding S."/>
            <person name="Wang X."/>
            <person name="Zhu J."/>
            <person name="Ruan X."/>
            <person name="Zhao L."/>
            <person name="Wei J."/>
            <person name="Que T."/>
            <person name="Du C."/>
            <person name="Cheng J."/>
            <person name="Dai P."/>
            <person name="Han X."/>
            <person name="Huang E."/>
            <person name="Gao Y."/>
            <person name="Liu J."/>
            <person name="Shao H."/>
            <person name="Ye R."/>
            <person name="Li L."/>
            <person name="Wei W."/>
            <person name="Wang X."/>
            <person name="Wang C."/>
            <person name="Huo Q."/>
            <person name="Li W."/>
            <person name="Guo W."/>
            <person name="Chen H."/>
            <person name="Chen S."/>
            <person name="Zhou L."/>
            <person name="Zhou L."/>
            <person name="Ni X."/>
            <person name="Tian J."/>
            <person name="Zhou Y."/>
            <person name="Sheng Y."/>
            <person name="Liu T."/>
            <person name="Pan Y."/>
            <person name="Xia L."/>
            <person name="Li J."/>
            <person name="Zhao F."/>
            <person name="Cao W."/>
        </authorList>
    </citation>
    <scope>NUCLEOTIDE SEQUENCE</scope>
    <source>
        <strain evidence="1">Rmic-2018</strain>
        <tissue evidence="1">Larvae</tissue>
    </source>
</reference>
<organism evidence="1 2">
    <name type="scientific">Rhipicephalus microplus</name>
    <name type="common">Cattle tick</name>
    <name type="synonym">Boophilus microplus</name>
    <dbReference type="NCBI Taxonomy" id="6941"/>
    <lineage>
        <taxon>Eukaryota</taxon>
        <taxon>Metazoa</taxon>
        <taxon>Ecdysozoa</taxon>
        <taxon>Arthropoda</taxon>
        <taxon>Chelicerata</taxon>
        <taxon>Arachnida</taxon>
        <taxon>Acari</taxon>
        <taxon>Parasitiformes</taxon>
        <taxon>Ixodida</taxon>
        <taxon>Ixodoidea</taxon>
        <taxon>Ixodidae</taxon>
        <taxon>Rhipicephalinae</taxon>
        <taxon>Rhipicephalus</taxon>
        <taxon>Boophilus</taxon>
    </lineage>
</organism>